<sequence>MMKATLSTATRRFMMRPTAIVRSYSAKGGIPTWFDGEKAMVRSEKVSNLIPEYTSHRQQRMHFSTTTKEDKPHIERECQGGLNAEQLLVLDEMFGKLENLESEVKVLRKKVQDLDPTFAVDGPDGDSLGHELEEQLEVQHIIEEAALHEDKEHVEKVHKLKEQVEKFHAKDPEHDW</sequence>
<evidence type="ECO:0000313" key="1">
    <source>
        <dbReference type="EMBL" id="CAE0409683.1"/>
    </source>
</evidence>
<protein>
    <submittedName>
        <fullName evidence="1">Uncharacterized protein</fullName>
    </submittedName>
</protein>
<dbReference type="EMBL" id="HBIM01008596">
    <property type="protein sequence ID" value="CAE0409683.1"/>
    <property type="molecule type" value="Transcribed_RNA"/>
</dbReference>
<name>A0A7S3L5I4_9STRA</name>
<reference evidence="1" key="1">
    <citation type="submission" date="2021-01" db="EMBL/GenBank/DDBJ databases">
        <authorList>
            <person name="Corre E."/>
            <person name="Pelletier E."/>
            <person name="Niang G."/>
            <person name="Scheremetjew M."/>
            <person name="Finn R."/>
            <person name="Kale V."/>
            <person name="Holt S."/>
            <person name="Cochrane G."/>
            <person name="Meng A."/>
            <person name="Brown T."/>
            <person name="Cohen L."/>
        </authorList>
    </citation>
    <scope>NUCLEOTIDE SEQUENCE</scope>
    <source>
        <strain evidence="1">CCMP127</strain>
    </source>
</reference>
<dbReference type="AlphaFoldDB" id="A0A7S3L5I4"/>
<gene>
    <name evidence="1" type="ORF">ACOF00016_LOCUS7300</name>
</gene>
<accession>A0A7S3L5I4</accession>
<proteinExistence type="predicted"/>
<organism evidence="1">
    <name type="scientific">Amphora coffeiformis</name>
    <dbReference type="NCBI Taxonomy" id="265554"/>
    <lineage>
        <taxon>Eukaryota</taxon>
        <taxon>Sar</taxon>
        <taxon>Stramenopiles</taxon>
        <taxon>Ochrophyta</taxon>
        <taxon>Bacillariophyta</taxon>
        <taxon>Bacillariophyceae</taxon>
        <taxon>Bacillariophycidae</taxon>
        <taxon>Thalassiophysales</taxon>
        <taxon>Catenulaceae</taxon>
        <taxon>Amphora</taxon>
    </lineage>
</organism>